<dbReference type="InterPro" id="IPR016176">
    <property type="entry name" value="Cbl-dep_enz_cat"/>
</dbReference>
<evidence type="ECO:0000313" key="3">
    <source>
        <dbReference type="Proteomes" id="UP001595814"/>
    </source>
</evidence>
<accession>A0ABV8JYR6</accession>
<comment type="caution">
    <text evidence="2">The sequence shown here is derived from an EMBL/GenBank/DDBJ whole genome shotgun (WGS) entry which is preliminary data.</text>
</comment>
<reference evidence="3" key="1">
    <citation type="journal article" date="2019" name="Int. J. Syst. Evol. Microbiol.">
        <title>The Global Catalogue of Microorganisms (GCM) 10K type strain sequencing project: providing services to taxonomists for standard genome sequencing and annotation.</title>
        <authorList>
            <consortium name="The Broad Institute Genomics Platform"/>
            <consortium name="The Broad Institute Genome Sequencing Center for Infectious Disease"/>
            <person name="Wu L."/>
            <person name="Ma J."/>
        </authorList>
    </citation>
    <scope>NUCLEOTIDE SEQUENCE [LARGE SCALE GENOMIC DNA]</scope>
    <source>
        <strain evidence="3">CECT 7477</strain>
    </source>
</reference>
<name>A0ABV8JYR6_9FLAO</name>
<dbReference type="Proteomes" id="UP001595814">
    <property type="component" value="Unassembled WGS sequence"/>
</dbReference>
<proteinExistence type="predicted"/>
<dbReference type="RefSeq" id="WP_192463150.1">
    <property type="nucleotide sequence ID" value="NZ_JACYFJ010000006.1"/>
</dbReference>
<dbReference type="SUPFAM" id="SSF51703">
    <property type="entry name" value="Cobalamin (vitamin B12)-dependent enzymes"/>
    <property type="match status" value="1"/>
</dbReference>
<gene>
    <name evidence="2" type="ORF">ACFOUT_17815</name>
</gene>
<keyword evidence="3" id="KW-1185">Reference proteome</keyword>
<dbReference type="PANTHER" id="PTHR48101">
    <property type="entry name" value="METHYLMALONYL-COA MUTASE, MITOCHONDRIAL-RELATED"/>
    <property type="match status" value="1"/>
</dbReference>
<dbReference type="PANTHER" id="PTHR48101:SF1">
    <property type="entry name" value="METHYLMALONYL-COA MUTASE, LARGE SUBUNIT"/>
    <property type="match status" value="1"/>
</dbReference>
<dbReference type="Pfam" id="PF01642">
    <property type="entry name" value="MM_CoA_mutase"/>
    <property type="match status" value="1"/>
</dbReference>
<dbReference type="InterPro" id="IPR006099">
    <property type="entry name" value="MeMalonylCoA_mutase_a/b_cat"/>
</dbReference>
<dbReference type="EMBL" id="JBHSAW010000024">
    <property type="protein sequence ID" value="MFC4097748.1"/>
    <property type="molecule type" value="Genomic_DNA"/>
</dbReference>
<protein>
    <submittedName>
        <fullName evidence="2">Methylmalonyl-CoA mutase family protein</fullName>
    </submittedName>
</protein>
<feature type="domain" description="Methylmalonyl-CoA mutase alpha/beta chain catalytic" evidence="1">
    <location>
        <begin position="144"/>
        <end position="423"/>
    </location>
</feature>
<organism evidence="2 3">
    <name type="scientific">Euzebyella saccharophila</name>
    <dbReference type="NCBI Taxonomy" id="679664"/>
    <lineage>
        <taxon>Bacteria</taxon>
        <taxon>Pseudomonadati</taxon>
        <taxon>Bacteroidota</taxon>
        <taxon>Flavobacteriia</taxon>
        <taxon>Flavobacteriales</taxon>
        <taxon>Flavobacteriaceae</taxon>
        <taxon>Euzebyella</taxon>
    </lineage>
</organism>
<evidence type="ECO:0000259" key="1">
    <source>
        <dbReference type="Pfam" id="PF01642"/>
    </source>
</evidence>
<evidence type="ECO:0000313" key="2">
    <source>
        <dbReference type="EMBL" id="MFC4097748.1"/>
    </source>
</evidence>
<sequence length="460" mass="52969">MKKPFKNPYSFPPLSEKQWKQKIQYELQGEDYNEKMVWESPEGIKVKPFYHLDSRTQNLPDAKEKRLNWNIAANIYWKDSAPSSISKKQKHGVNSFILHLEEGELSIDELLASDTNLFLQGSLTSFETLLKDASKFKRNTSSFSILLDPISQLVQTGNWFENQDKDIAKTIRLATAFKEIGIKNTIRIDATIYQNAGANIVQELAYTTAHAFEYLQQIDPKLVEFPIFKIAIGGNYFFEIAKLRAIRILWALIAKEYKLSADCHIIAQPSRRNKTLYGHHNNMVRTSLEHLAAINGGANTICPQPYDFLFRSKNDYSEDLAINQLLMLQHESYLNEVSPPANGTYYLESLTEQLSQKALQLFKQIEAGGGLIKQLVTGTLQRKIKESVQKQQRLFDQKEHILVGSNEFMDTTELMFDKMKINPFRNSNPRKTLVEPLLPIRLAEKWELSKLKQEGWKPSF</sequence>
<dbReference type="Gene3D" id="3.20.20.240">
    <property type="entry name" value="Methylmalonyl-CoA mutase"/>
    <property type="match status" value="1"/>
</dbReference>